<dbReference type="OrthoDB" id="7549324at2759"/>
<reference evidence="1" key="1">
    <citation type="submission" date="2011-02" db="EMBL/GenBank/DDBJ databases">
        <title>The genome of the leaf-cutting ant Acromyrmex echinatior suggests key adaptations to social evolution and fungus farming.</title>
        <authorList>
            <person name="Nygaard S."/>
            <person name="Zhang G."/>
        </authorList>
    </citation>
    <scope>NUCLEOTIDE SEQUENCE</scope>
</reference>
<evidence type="ECO:0000313" key="2">
    <source>
        <dbReference type="Proteomes" id="UP000007755"/>
    </source>
</evidence>
<name>F4WAX8_ACREC</name>
<dbReference type="InParanoid" id="F4WAX8"/>
<organism evidence="2">
    <name type="scientific">Acromyrmex echinatior</name>
    <name type="common">Panamanian leafcutter ant</name>
    <name type="synonym">Acromyrmex octospinosus echinatior</name>
    <dbReference type="NCBI Taxonomy" id="103372"/>
    <lineage>
        <taxon>Eukaryota</taxon>
        <taxon>Metazoa</taxon>
        <taxon>Ecdysozoa</taxon>
        <taxon>Arthropoda</taxon>
        <taxon>Hexapoda</taxon>
        <taxon>Insecta</taxon>
        <taxon>Pterygota</taxon>
        <taxon>Neoptera</taxon>
        <taxon>Endopterygota</taxon>
        <taxon>Hymenoptera</taxon>
        <taxon>Apocrita</taxon>
        <taxon>Aculeata</taxon>
        <taxon>Formicoidea</taxon>
        <taxon>Formicidae</taxon>
        <taxon>Myrmicinae</taxon>
        <taxon>Acromyrmex</taxon>
    </lineage>
</organism>
<keyword evidence="2" id="KW-1185">Reference proteome</keyword>
<proteinExistence type="predicted"/>
<sequence>MADKIVETVGDSAQCAAVSSSESKPSDLETRIDSLAADIVTLAAEVDLGEGIKIRKEIWDALQNWSNSKIFYKDLVKQSGRRGH</sequence>
<accession>F4WAX8</accession>
<protein>
    <submittedName>
        <fullName evidence="1">Uncharacterized protein</fullName>
    </submittedName>
</protein>
<evidence type="ECO:0000313" key="1">
    <source>
        <dbReference type="EMBL" id="EGI68646.1"/>
    </source>
</evidence>
<dbReference type="Proteomes" id="UP000007755">
    <property type="component" value="Unassembled WGS sequence"/>
</dbReference>
<gene>
    <name evidence="1" type="ORF">G5I_02673</name>
</gene>
<dbReference type="EMBL" id="GL888055">
    <property type="protein sequence ID" value="EGI68646.1"/>
    <property type="molecule type" value="Genomic_DNA"/>
</dbReference>
<dbReference type="AlphaFoldDB" id="F4WAX8"/>